<evidence type="ECO:0000313" key="3">
    <source>
        <dbReference type="Proteomes" id="UP000233256"/>
    </source>
</evidence>
<feature type="compositionally biased region" description="Polar residues" evidence="1">
    <location>
        <begin position="181"/>
        <end position="190"/>
    </location>
</feature>
<feature type="compositionally biased region" description="Basic and acidic residues" evidence="1">
    <location>
        <begin position="171"/>
        <end position="180"/>
    </location>
</feature>
<protein>
    <submittedName>
        <fullName evidence="2">Uncharacterized protein</fullName>
    </submittedName>
</protein>
<name>A0A2N1PVB6_9BACT</name>
<dbReference type="Proteomes" id="UP000233256">
    <property type="component" value="Unassembled WGS sequence"/>
</dbReference>
<dbReference type="EMBL" id="PGXC01000001">
    <property type="protein sequence ID" value="PKK92284.1"/>
    <property type="molecule type" value="Genomic_DNA"/>
</dbReference>
<accession>A0A2N1PVB6</accession>
<dbReference type="AlphaFoldDB" id="A0A2N1PVB6"/>
<proteinExistence type="predicted"/>
<feature type="region of interest" description="Disordered" evidence="1">
    <location>
        <begin position="166"/>
        <end position="272"/>
    </location>
</feature>
<feature type="compositionally biased region" description="Basic and acidic residues" evidence="1">
    <location>
        <begin position="231"/>
        <end position="245"/>
    </location>
</feature>
<sequence>MFRKTSLMVRIPAFTSWNVRVFTFIVLFLPVVAFVSNHCTAQDQPPSASIEELRSMNSEFSGKQDLSETGKSDLDRILMEGSGSSEDNIMKDAFLLSEESFDENLPGEMGSDIELINGGDIGIQTRAPLERLKTSEELRPLQKKERLKSLTLSEIEAKRSEQPGFLSILGKRSETREKQDSATVQTQWSRLSGVGYQENGDEKANIRSAQTVREDDLVRMNNSGRMVLPSRVEREEFKKRQERRSSRNSGGSSSGSSGSYLPGGGTTYLPNR</sequence>
<feature type="compositionally biased region" description="Low complexity" evidence="1">
    <location>
        <begin position="247"/>
        <end position="260"/>
    </location>
</feature>
<reference evidence="2 3" key="1">
    <citation type="journal article" date="2017" name="ISME J.">
        <title>Potential for microbial H2 and metal transformations associated with novel bacteria and archaea in deep terrestrial subsurface sediments.</title>
        <authorList>
            <person name="Hernsdorf A.W."/>
            <person name="Amano Y."/>
            <person name="Miyakawa K."/>
            <person name="Ise K."/>
            <person name="Suzuki Y."/>
            <person name="Anantharaman K."/>
            <person name="Probst A."/>
            <person name="Burstein D."/>
            <person name="Thomas B.C."/>
            <person name="Banfield J.F."/>
        </authorList>
    </citation>
    <scope>NUCLEOTIDE SEQUENCE [LARGE SCALE GENOMIC DNA]</scope>
    <source>
        <strain evidence="2">HGW-Wallbacteria-1</strain>
    </source>
</reference>
<gene>
    <name evidence="2" type="ORF">CVV64_02395</name>
</gene>
<organism evidence="2 3">
    <name type="scientific">Candidatus Wallbacteria bacterium HGW-Wallbacteria-1</name>
    <dbReference type="NCBI Taxonomy" id="2013854"/>
    <lineage>
        <taxon>Bacteria</taxon>
        <taxon>Candidatus Walliibacteriota</taxon>
    </lineage>
</organism>
<evidence type="ECO:0000256" key="1">
    <source>
        <dbReference type="SAM" id="MobiDB-lite"/>
    </source>
</evidence>
<evidence type="ECO:0000313" key="2">
    <source>
        <dbReference type="EMBL" id="PKK92284.1"/>
    </source>
</evidence>
<comment type="caution">
    <text evidence="2">The sequence shown here is derived from an EMBL/GenBank/DDBJ whole genome shotgun (WGS) entry which is preliminary data.</text>
</comment>